<feature type="region of interest" description="Disordered" evidence="1">
    <location>
        <begin position="77"/>
        <end position="169"/>
    </location>
</feature>
<dbReference type="PANTHER" id="PTHR35277">
    <property type="entry name" value="OS09G0363700 PROTEIN"/>
    <property type="match status" value="1"/>
</dbReference>
<reference evidence="2" key="1">
    <citation type="submission" date="2023-05" db="EMBL/GenBank/DDBJ databases">
        <authorList>
            <person name="Huff M."/>
        </authorList>
    </citation>
    <scope>NUCLEOTIDE SEQUENCE</scope>
</reference>
<accession>A0AAD2EC81</accession>
<evidence type="ECO:0000313" key="3">
    <source>
        <dbReference type="Proteomes" id="UP000834106"/>
    </source>
</evidence>
<feature type="region of interest" description="Disordered" evidence="1">
    <location>
        <begin position="30"/>
        <end position="57"/>
    </location>
</feature>
<evidence type="ECO:0000313" key="2">
    <source>
        <dbReference type="EMBL" id="CAI9782651.1"/>
    </source>
</evidence>
<dbReference type="Proteomes" id="UP000834106">
    <property type="component" value="Chromosome 19"/>
</dbReference>
<organism evidence="2 3">
    <name type="scientific">Fraxinus pennsylvanica</name>
    <dbReference type="NCBI Taxonomy" id="56036"/>
    <lineage>
        <taxon>Eukaryota</taxon>
        <taxon>Viridiplantae</taxon>
        <taxon>Streptophyta</taxon>
        <taxon>Embryophyta</taxon>
        <taxon>Tracheophyta</taxon>
        <taxon>Spermatophyta</taxon>
        <taxon>Magnoliopsida</taxon>
        <taxon>eudicotyledons</taxon>
        <taxon>Gunneridae</taxon>
        <taxon>Pentapetalae</taxon>
        <taxon>asterids</taxon>
        <taxon>lamiids</taxon>
        <taxon>Lamiales</taxon>
        <taxon>Oleaceae</taxon>
        <taxon>Oleeae</taxon>
        <taxon>Fraxinus</taxon>
    </lineage>
</organism>
<dbReference type="AlphaFoldDB" id="A0AAD2EC81"/>
<name>A0AAD2EC81_9LAMI</name>
<sequence>MAESRSSPEKDVKAPSVFDRAKEEIVAVFHHEKIPNHRHKETHGLRSDLNEDTSMSDVKAPNAFERAKEEIEAIVEAIHPKKESKSYCSSSHGEKRNSGSVDHLESKKPELPSEKDVNGPNLFERAKEEIESLMYKGESPHHHHKETHGRSDDIDESTPISAVKGPNVFERAKEEIEALIETIHPKKDSGTAVSSPK</sequence>
<proteinExistence type="predicted"/>
<dbReference type="EMBL" id="OU503054">
    <property type="protein sequence ID" value="CAI9782651.1"/>
    <property type="molecule type" value="Genomic_DNA"/>
</dbReference>
<keyword evidence="3" id="KW-1185">Reference proteome</keyword>
<feature type="compositionally biased region" description="Basic and acidic residues" evidence="1">
    <location>
        <begin position="92"/>
        <end position="117"/>
    </location>
</feature>
<gene>
    <name evidence="2" type="ORF">FPE_LOCUS30081</name>
</gene>
<protein>
    <submittedName>
        <fullName evidence="2">Uncharacterized protein</fullName>
    </submittedName>
</protein>
<dbReference type="PANTHER" id="PTHR35277:SF10">
    <property type="entry name" value="OS09G0363700 PROTEIN"/>
    <property type="match status" value="1"/>
</dbReference>
<evidence type="ECO:0000256" key="1">
    <source>
        <dbReference type="SAM" id="MobiDB-lite"/>
    </source>
</evidence>